<dbReference type="NCBIfam" id="TIGR00256">
    <property type="entry name" value="D-aminoacyl-tRNA deacylase"/>
    <property type="match status" value="1"/>
</dbReference>
<protein>
    <recommendedName>
        <fullName evidence="3">D-tyrosyl-tRNA(Tyr) deacylase</fullName>
    </recommendedName>
</protein>
<gene>
    <name evidence="2" type="ORF">S06H3_65758</name>
</gene>
<feature type="non-terminal residue" evidence="2">
    <location>
        <position position="1"/>
    </location>
</feature>
<evidence type="ECO:0008006" key="3">
    <source>
        <dbReference type="Google" id="ProtNLM"/>
    </source>
</evidence>
<dbReference type="EMBL" id="BARV01044426">
    <property type="protein sequence ID" value="GAI71493.1"/>
    <property type="molecule type" value="Genomic_DNA"/>
</dbReference>
<accession>X1QTD6</accession>
<reference evidence="2" key="1">
    <citation type="journal article" date="2014" name="Front. Microbiol.">
        <title>High frequency of phylogenetically diverse reductive dehalogenase-homologous genes in deep subseafloor sedimentary metagenomes.</title>
        <authorList>
            <person name="Kawai M."/>
            <person name="Futagami T."/>
            <person name="Toyoda A."/>
            <person name="Takaki Y."/>
            <person name="Nishi S."/>
            <person name="Hori S."/>
            <person name="Arai W."/>
            <person name="Tsubouchi T."/>
            <person name="Morono Y."/>
            <person name="Uchiyama I."/>
            <person name="Ito T."/>
            <person name="Fujiyama A."/>
            <person name="Inagaki F."/>
            <person name="Takami H."/>
        </authorList>
    </citation>
    <scope>NUCLEOTIDE SEQUENCE</scope>
    <source>
        <strain evidence="2">Expedition CK06-06</strain>
    </source>
</reference>
<dbReference type="PANTHER" id="PTHR10472">
    <property type="entry name" value="D-TYROSYL-TRNA TYR DEACYLASE"/>
    <property type="match status" value="1"/>
</dbReference>
<evidence type="ECO:0000256" key="1">
    <source>
        <dbReference type="ARBA" id="ARBA00009673"/>
    </source>
</evidence>
<dbReference type="SUPFAM" id="SSF69500">
    <property type="entry name" value="DTD-like"/>
    <property type="match status" value="1"/>
</dbReference>
<feature type="non-terminal residue" evidence="2">
    <location>
        <position position="85"/>
    </location>
</feature>
<dbReference type="GO" id="GO:0051500">
    <property type="term" value="F:D-tyrosyl-tRNA(Tyr) deacylase activity"/>
    <property type="evidence" value="ECO:0007669"/>
    <property type="project" value="TreeGrafter"/>
</dbReference>
<dbReference type="GO" id="GO:0005737">
    <property type="term" value="C:cytoplasm"/>
    <property type="evidence" value="ECO:0007669"/>
    <property type="project" value="InterPro"/>
</dbReference>
<evidence type="ECO:0000313" key="2">
    <source>
        <dbReference type="EMBL" id="GAI71493.1"/>
    </source>
</evidence>
<dbReference type="InterPro" id="IPR003732">
    <property type="entry name" value="Daa-tRNA_deacyls_DTD"/>
</dbReference>
<sequence length="85" mass="9264">QRVTEASVSVAGEVVGRIGQGLVVFVGVADGDTEKEARYLAQRTVNLRIFADEEGKFNLSVLDIKGELLVVSQFTLLADTRKGRR</sequence>
<organism evidence="2">
    <name type="scientific">marine sediment metagenome</name>
    <dbReference type="NCBI Taxonomy" id="412755"/>
    <lineage>
        <taxon>unclassified sequences</taxon>
        <taxon>metagenomes</taxon>
        <taxon>ecological metagenomes</taxon>
    </lineage>
</organism>
<comment type="similarity">
    <text evidence="1">Belongs to the DTD family.</text>
</comment>
<proteinExistence type="inferred from homology"/>
<dbReference type="InterPro" id="IPR023509">
    <property type="entry name" value="DTD-like_sf"/>
</dbReference>
<dbReference type="Pfam" id="PF02580">
    <property type="entry name" value="Tyr_Deacylase"/>
    <property type="match status" value="1"/>
</dbReference>
<name>X1QTD6_9ZZZZ</name>
<dbReference type="PANTHER" id="PTHR10472:SF5">
    <property type="entry name" value="D-AMINOACYL-TRNA DEACYLASE 1"/>
    <property type="match status" value="1"/>
</dbReference>
<dbReference type="AlphaFoldDB" id="X1QTD6"/>
<dbReference type="Gene3D" id="3.50.80.10">
    <property type="entry name" value="D-tyrosyl-tRNA(Tyr) deacylase"/>
    <property type="match status" value="1"/>
</dbReference>
<comment type="caution">
    <text evidence="2">The sequence shown here is derived from an EMBL/GenBank/DDBJ whole genome shotgun (WGS) entry which is preliminary data.</text>
</comment>